<feature type="transmembrane region" description="Helical" evidence="12">
    <location>
        <begin position="849"/>
        <end position="869"/>
    </location>
</feature>
<dbReference type="GO" id="GO:0005524">
    <property type="term" value="F:ATP binding"/>
    <property type="evidence" value="ECO:0007669"/>
    <property type="project" value="UniProtKB-KW"/>
</dbReference>
<keyword evidence="4 12" id="KW-0812">Transmembrane</keyword>
<dbReference type="SUPFAM" id="SSF52540">
    <property type="entry name" value="P-loop containing nucleoside triphosphate hydrolases"/>
    <property type="match status" value="2"/>
</dbReference>
<proteinExistence type="inferred from homology"/>
<organism evidence="15 16">
    <name type="scientific">Bursaphelenchus okinawaensis</name>
    <dbReference type="NCBI Taxonomy" id="465554"/>
    <lineage>
        <taxon>Eukaryota</taxon>
        <taxon>Metazoa</taxon>
        <taxon>Ecdysozoa</taxon>
        <taxon>Nematoda</taxon>
        <taxon>Chromadorea</taxon>
        <taxon>Rhabditida</taxon>
        <taxon>Tylenchina</taxon>
        <taxon>Tylenchomorpha</taxon>
        <taxon>Aphelenchoidea</taxon>
        <taxon>Aphelenchoididae</taxon>
        <taxon>Bursaphelenchus</taxon>
    </lineage>
</organism>
<feature type="domain" description="ABC transmembrane type-1" evidence="14">
    <location>
        <begin position="731"/>
        <end position="1016"/>
    </location>
</feature>
<feature type="domain" description="ABC transporter" evidence="13">
    <location>
        <begin position="396"/>
        <end position="632"/>
    </location>
</feature>
<feature type="transmembrane region" description="Helical" evidence="12">
    <location>
        <begin position="875"/>
        <end position="892"/>
    </location>
</feature>
<dbReference type="CDD" id="cd18577">
    <property type="entry name" value="ABC_6TM_Pgp_ABCB1_D1_like"/>
    <property type="match status" value="1"/>
</dbReference>
<dbReference type="GO" id="GO:0005886">
    <property type="term" value="C:plasma membrane"/>
    <property type="evidence" value="ECO:0007669"/>
    <property type="project" value="UniProtKB-SubCell"/>
</dbReference>
<protein>
    <recommendedName>
        <fullName evidence="17">p-glycoprotein</fullName>
    </recommendedName>
</protein>
<name>A0A811JR12_9BILA</name>
<dbReference type="PANTHER" id="PTHR43394">
    <property type="entry name" value="ATP-DEPENDENT PERMEASE MDL1, MITOCHONDRIAL"/>
    <property type="match status" value="1"/>
</dbReference>
<evidence type="ECO:0000256" key="8">
    <source>
        <dbReference type="ARBA" id="ARBA00022989"/>
    </source>
</evidence>
<accession>A0A811JR12</accession>
<evidence type="ECO:0000256" key="10">
    <source>
        <dbReference type="ARBA" id="ARBA00023180"/>
    </source>
</evidence>
<dbReference type="InterPro" id="IPR039421">
    <property type="entry name" value="Type_1_exporter"/>
</dbReference>
<feature type="transmembrane region" description="Helical" evidence="12">
    <location>
        <begin position="297"/>
        <end position="321"/>
    </location>
</feature>
<keyword evidence="5" id="KW-0677">Repeat</keyword>
<comment type="similarity">
    <text evidence="2">Belongs to the ABC transporter superfamily. ABCB family. Multidrug resistance exporter (TC 3.A.1.201) subfamily.</text>
</comment>
<feature type="transmembrane region" description="Helical" evidence="12">
    <location>
        <begin position="193"/>
        <end position="212"/>
    </location>
</feature>
<evidence type="ECO:0000256" key="7">
    <source>
        <dbReference type="ARBA" id="ARBA00022840"/>
    </source>
</evidence>
<evidence type="ECO:0000256" key="2">
    <source>
        <dbReference type="ARBA" id="ARBA00007577"/>
    </source>
</evidence>
<dbReference type="Pfam" id="PF00005">
    <property type="entry name" value="ABC_tran"/>
    <property type="match status" value="2"/>
</dbReference>
<reference evidence="15" key="1">
    <citation type="submission" date="2020-09" db="EMBL/GenBank/DDBJ databases">
        <authorList>
            <person name="Kikuchi T."/>
        </authorList>
    </citation>
    <scope>NUCLEOTIDE SEQUENCE</scope>
    <source>
        <strain evidence="15">SH1</strain>
    </source>
</reference>
<feature type="transmembrane region" description="Helical" evidence="12">
    <location>
        <begin position="727"/>
        <end position="751"/>
    </location>
</feature>
<dbReference type="EMBL" id="CAJFCW020000001">
    <property type="protein sequence ID" value="CAG9079118.1"/>
    <property type="molecule type" value="Genomic_DNA"/>
</dbReference>
<dbReference type="FunFam" id="3.40.50.300:FF:000066">
    <property type="entry name" value="ABC transporter B family member 1"/>
    <property type="match status" value="1"/>
</dbReference>
<evidence type="ECO:0008006" key="17">
    <source>
        <dbReference type="Google" id="ProtNLM"/>
    </source>
</evidence>
<dbReference type="FunFam" id="1.20.1560.10:FF:000009">
    <property type="entry name" value="ABC transporter B family member 1"/>
    <property type="match status" value="1"/>
</dbReference>
<evidence type="ECO:0000256" key="11">
    <source>
        <dbReference type="SAM" id="MobiDB-lite"/>
    </source>
</evidence>
<feature type="domain" description="ABC transmembrane type-1" evidence="14">
    <location>
        <begin position="57"/>
        <end position="361"/>
    </location>
</feature>
<evidence type="ECO:0000256" key="5">
    <source>
        <dbReference type="ARBA" id="ARBA00022737"/>
    </source>
</evidence>
<dbReference type="PROSITE" id="PS00211">
    <property type="entry name" value="ABC_TRANSPORTER_1"/>
    <property type="match status" value="2"/>
</dbReference>
<dbReference type="SMART" id="SM00382">
    <property type="entry name" value="AAA"/>
    <property type="match status" value="2"/>
</dbReference>
<keyword evidence="3" id="KW-0813">Transport</keyword>
<feature type="transmembrane region" description="Helical" evidence="12">
    <location>
        <begin position="771"/>
        <end position="794"/>
    </location>
</feature>
<evidence type="ECO:0000256" key="9">
    <source>
        <dbReference type="ARBA" id="ARBA00023136"/>
    </source>
</evidence>
<dbReference type="Proteomes" id="UP000783686">
    <property type="component" value="Unassembled WGS sequence"/>
</dbReference>
<evidence type="ECO:0000256" key="1">
    <source>
        <dbReference type="ARBA" id="ARBA00004651"/>
    </source>
</evidence>
<keyword evidence="10" id="KW-0325">Glycoprotein</keyword>
<dbReference type="InterPro" id="IPR036640">
    <property type="entry name" value="ABC1_TM_sf"/>
</dbReference>
<dbReference type="InterPro" id="IPR003439">
    <property type="entry name" value="ABC_transporter-like_ATP-bd"/>
</dbReference>
<dbReference type="CDD" id="cd18578">
    <property type="entry name" value="ABC_6TM_Pgp_ABCB1_D2_like"/>
    <property type="match status" value="1"/>
</dbReference>
<evidence type="ECO:0000259" key="13">
    <source>
        <dbReference type="PROSITE" id="PS50893"/>
    </source>
</evidence>
<dbReference type="GO" id="GO:0090374">
    <property type="term" value="P:oligopeptide export from mitochondrion"/>
    <property type="evidence" value="ECO:0007669"/>
    <property type="project" value="TreeGrafter"/>
</dbReference>
<dbReference type="EMBL" id="CAJFDH010000001">
    <property type="protein sequence ID" value="CAD5205765.1"/>
    <property type="molecule type" value="Genomic_DNA"/>
</dbReference>
<dbReference type="Gene3D" id="1.20.1560.10">
    <property type="entry name" value="ABC transporter type 1, transmembrane domain"/>
    <property type="match status" value="1"/>
</dbReference>
<feature type="transmembrane region" description="Helical" evidence="12">
    <location>
        <begin position="333"/>
        <end position="353"/>
    </location>
</feature>
<evidence type="ECO:0000259" key="14">
    <source>
        <dbReference type="PROSITE" id="PS50929"/>
    </source>
</evidence>
<evidence type="ECO:0000256" key="12">
    <source>
        <dbReference type="SAM" id="Phobius"/>
    </source>
</evidence>
<evidence type="ECO:0000256" key="6">
    <source>
        <dbReference type="ARBA" id="ARBA00022741"/>
    </source>
</evidence>
<dbReference type="InterPro" id="IPR027417">
    <property type="entry name" value="P-loop_NTPase"/>
</dbReference>
<dbReference type="OrthoDB" id="6500128at2759"/>
<keyword evidence="16" id="KW-1185">Reference proteome</keyword>
<dbReference type="Proteomes" id="UP000614601">
    <property type="component" value="Unassembled WGS sequence"/>
</dbReference>
<dbReference type="FunFam" id="3.40.50.300:FF:000916">
    <property type="entry name" value="ABC transporter B family member 9"/>
    <property type="match status" value="1"/>
</dbReference>
<feature type="domain" description="ABC transporter" evidence="13">
    <location>
        <begin position="1050"/>
        <end position="1287"/>
    </location>
</feature>
<dbReference type="Pfam" id="PF00664">
    <property type="entry name" value="ABC_membrane"/>
    <property type="match status" value="2"/>
</dbReference>
<sequence length="1298" mass="144508">MKDKEKRFLLPKRKDVAYGSVSSETGSTTSYDNVPGPEKTLGLLSFCQPFDYILLTIGVIASVIHGAGFPLLSILLGGMTTVFLRAQNSAFVAGQDVKQASLPPISQDEFNDNVVEYTIYYLILGVAMFVTSYVQIACFEVFAERLVQALRQNYLKSVLRQEIAWFDTTQTGSLTTRLNDDLERVREGIGDKASLFIQMISAFFAGFIVGFIYNWQMALVMCAFTPLLAFTNSWMGKFTASRVHMEQEKYAIAGSIAEEAFGSMRTVLAFNGQYRELDRYEKALEDGRKTGLVKYMYMGLGFSITFLIMYLSYGVAFWFGSLLIVWDPTFDRGTIFTVFFAVMTGSTSLGAALPHLTAISMGRGAGRYVLGVINNVPYIDPYSKRGAVIRKPKGAIEFSGVHFFYPLRPDIKILNGVSFKVEPGQKVALVGASGCGKSTCLNLALRFYDPIQGTITMDGYDLRELNVAKLRDLIGVVSQEPVLFDGTLEENILLGNDKATREDVIHCCKMANAFDFIQKLPEGMYTRVGERGVQLSGGQKQRIAIARALIKNPRVLLLDEATSALDTESEAIVQRSLEKAQESRTTLIVAHRLSTIKNVDKIYVFKDGNIVEEGTHADLIEAKGLFYEMVQFQQINQDEERQKLGAIREHSNESDASPSERSSRPTIMRQLSRKSSSAQSPKKKVSASSAVSRSSTATIYDLQKDCEERRLTPTPISKIMRMNKDKFGWLALGLTGCCVSGLVMPFFALVYSQIFSVFSEPVDQLQKDALFWASMFVAIGVLNGLGFFTSANCLGQCGEALTKKLRYEAFKNLMRQDIGFYDDKRHNTGKLATRFSTDAPNVRYVFTRLPVLFSSIVTLIGAIVIGFIYGWKLALILLAIVPLILASGYFELQMKFGKQMRDTELLEEAGKIASEAVENIRTVAGLNKQLIFHYKYMLHLVEPYYTNVRQAHVYGGVFAFSQSIMFFMYAIAFYLGSVFVNDRSMEPVAVYKVFFAIAFCGQSVGQISSFIPDIVKARLAASLLFHLIEFPTAIDSLDPKGKKILMKGSVVLKNVDFAYPTRPQNRVLKSLNVQVEEGKSLALVGQSGCGKSTIMSLLERFYLPKRGSITIDGMSIDELNIHNLRDQVCIVSQEPTLFDCSIKDNITYGMRKPVTMDAIHKACELANIHDFIMSLPQRYDTRVGERGTQLSGGQKQRIAIARAVIRDPAVLLLDEATSALDSESERVVQDALEKVRKGRTCIVIAHRLSTVQNADQIAVVREGKVVEKGTHFELLNRPDGAYRQLCATQILNDEAVNQ</sequence>
<comment type="subcellular location">
    <subcellularLocation>
        <location evidence="1">Cell membrane</location>
        <topology evidence="1">Multi-pass membrane protein</topology>
    </subcellularLocation>
</comment>
<evidence type="ECO:0000313" key="16">
    <source>
        <dbReference type="Proteomes" id="UP000614601"/>
    </source>
</evidence>
<dbReference type="FunFam" id="1.20.1560.10:FF:000018">
    <property type="entry name" value="ATP-binding cassette subfamily B member 11"/>
    <property type="match status" value="1"/>
</dbReference>
<dbReference type="GO" id="GO:0015421">
    <property type="term" value="F:ABC-type oligopeptide transporter activity"/>
    <property type="evidence" value="ECO:0007669"/>
    <property type="project" value="TreeGrafter"/>
</dbReference>
<comment type="caution">
    <text evidence="15">The sequence shown here is derived from an EMBL/GenBank/DDBJ whole genome shotgun (WGS) entry which is preliminary data.</text>
</comment>
<dbReference type="PANTHER" id="PTHR43394:SF27">
    <property type="entry name" value="ATP-DEPENDENT TRANSLOCASE ABCB1-LIKE"/>
    <property type="match status" value="1"/>
</dbReference>
<dbReference type="InterPro" id="IPR011527">
    <property type="entry name" value="ABC1_TM_dom"/>
</dbReference>
<dbReference type="PROSITE" id="PS50893">
    <property type="entry name" value="ABC_TRANSPORTER_2"/>
    <property type="match status" value="2"/>
</dbReference>
<feature type="transmembrane region" description="Helical" evidence="12">
    <location>
        <begin position="218"/>
        <end position="235"/>
    </location>
</feature>
<feature type="transmembrane region" description="Helical" evidence="12">
    <location>
        <begin position="119"/>
        <end position="143"/>
    </location>
</feature>
<dbReference type="InterPro" id="IPR017871">
    <property type="entry name" value="ABC_transporter-like_CS"/>
</dbReference>
<feature type="compositionally biased region" description="Low complexity" evidence="11">
    <location>
        <begin position="673"/>
        <end position="690"/>
    </location>
</feature>
<feature type="transmembrane region" description="Helical" evidence="12">
    <location>
        <begin position="52"/>
        <end position="76"/>
    </location>
</feature>
<dbReference type="InterPro" id="IPR003593">
    <property type="entry name" value="AAA+_ATPase"/>
</dbReference>
<dbReference type="GO" id="GO:0016887">
    <property type="term" value="F:ATP hydrolysis activity"/>
    <property type="evidence" value="ECO:0007669"/>
    <property type="project" value="InterPro"/>
</dbReference>
<dbReference type="GO" id="GO:0005743">
    <property type="term" value="C:mitochondrial inner membrane"/>
    <property type="evidence" value="ECO:0007669"/>
    <property type="project" value="TreeGrafter"/>
</dbReference>
<keyword evidence="6" id="KW-0547">Nucleotide-binding</keyword>
<keyword evidence="8 12" id="KW-1133">Transmembrane helix</keyword>
<keyword evidence="7" id="KW-0067">ATP-binding</keyword>
<feature type="region of interest" description="Disordered" evidence="11">
    <location>
        <begin position="647"/>
        <end position="690"/>
    </location>
</feature>
<keyword evidence="9 12" id="KW-0472">Membrane</keyword>
<dbReference type="CDD" id="cd03249">
    <property type="entry name" value="ABC_MTABC3_MDL1_MDL2"/>
    <property type="match status" value="2"/>
</dbReference>
<evidence type="ECO:0000256" key="3">
    <source>
        <dbReference type="ARBA" id="ARBA00022448"/>
    </source>
</evidence>
<dbReference type="PROSITE" id="PS50929">
    <property type="entry name" value="ABC_TM1F"/>
    <property type="match status" value="2"/>
</dbReference>
<dbReference type="Gene3D" id="3.40.50.300">
    <property type="entry name" value="P-loop containing nucleotide triphosphate hydrolases"/>
    <property type="match status" value="2"/>
</dbReference>
<evidence type="ECO:0000313" key="15">
    <source>
        <dbReference type="EMBL" id="CAD5205765.1"/>
    </source>
</evidence>
<gene>
    <name evidence="15" type="ORF">BOKJ2_LOCUS449</name>
</gene>
<evidence type="ECO:0000256" key="4">
    <source>
        <dbReference type="ARBA" id="ARBA00022692"/>
    </source>
</evidence>
<feature type="transmembrane region" description="Helical" evidence="12">
    <location>
        <begin position="953"/>
        <end position="976"/>
    </location>
</feature>
<dbReference type="SUPFAM" id="SSF90123">
    <property type="entry name" value="ABC transporter transmembrane region"/>
    <property type="match status" value="2"/>
</dbReference>